<comment type="caution">
    <text evidence="10">The sequence shown here is derived from an EMBL/GenBank/DDBJ whole genome shotgun (WGS) entry which is preliminary data.</text>
</comment>
<comment type="subunit">
    <text evidence="8">Heterotetramer of two alpha and two beta subunits.</text>
</comment>
<dbReference type="InterPro" id="IPR017866">
    <property type="entry name" value="Succ-CoA_synthase_bsu_CS"/>
</dbReference>
<keyword evidence="6 8" id="KW-0067">ATP-binding</keyword>
<dbReference type="NCBIfam" id="NF001913">
    <property type="entry name" value="PRK00696.1"/>
    <property type="match status" value="1"/>
</dbReference>
<feature type="binding site" evidence="8">
    <location>
        <position position="94"/>
    </location>
    <ligand>
        <name>ATP</name>
        <dbReference type="ChEBI" id="CHEBI:30616"/>
    </ligand>
</feature>
<comment type="caution">
    <text evidence="8">Lacks conserved residue(s) required for the propagation of feature annotation.</text>
</comment>
<dbReference type="Gene3D" id="3.30.470.20">
    <property type="entry name" value="ATP-grasp fold, B domain"/>
    <property type="match status" value="1"/>
</dbReference>
<dbReference type="PIRSF" id="PIRSF001554">
    <property type="entry name" value="SucCS_beta"/>
    <property type="match status" value="1"/>
</dbReference>
<dbReference type="GO" id="GO:0005829">
    <property type="term" value="C:cytosol"/>
    <property type="evidence" value="ECO:0007669"/>
    <property type="project" value="TreeGrafter"/>
</dbReference>
<dbReference type="Gene3D" id="3.30.1490.20">
    <property type="entry name" value="ATP-grasp fold, A domain"/>
    <property type="match status" value="1"/>
</dbReference>
<protein>
    <recommendedName>
        <fullName evidence="8">Succinate--CoA ligase [ADP-forming] subunit beta</fullName>
        <ecNumber evidence="8">6.2.1.5</ecNumber>
    </recommendedName>
    <alternativeName>
        <fullName evidence="8">Succinyl-CoA synthetase subunit beta</fullName>
        <shortName evidence="8">SCS-beta</shortName>
    </alternativeName>
</protein>
<dbReference type="NCBIfam" id="TIGR01016">
    <property type="entry name" value="sucCoAbeta"/>
    <property type="match status" value="1"/>
</dbReference>
<dbReference type="FunFam" id="3.30.470.20:FF:000002">
    <property type="entry name" value="Succinate--CoA ligase [ADP-forming] subunit beta"/>
    <property type="match status" value="1"/>
</dbReference>
<dbReference type="Pfam" id="PF00549">
    <property type="entry name" value="Ligase_CoA"/>
    <property type="match status" value="1"/>
</dbReference>
<dbReference type="HAMAP" id="MF_00558">
    <property type="entry name" value="Succ_CoA_beta"/>
    <property type="match status" value="1"/>
</dbReference>
<keyword evidence="4 8" id="KW-0479">Metal-binding</keyword>
<dbReference type="Proteomes" id="UP000460435">
    <property type="component" value="Unassembled WGS sequence"/>
</dbReference>
<dbReference type="AlphaFoldDB" id="A0A7K3M570"/>
<keyword evidence="7 8" id="KW-0460">Magnesium</keyword>
<feature type="binding site" evidence="8">
    <location>
        <position position="205"/>
    </location>
    <ligand>
        <name>Mg(2+)</name>
        <dbReference type="ChEBI" id="CHEBI:18420"/>
    </ligand>
</feature>
<comment type="pathway">
    <text evidence="8">Carbohydrate metabolism; tricarboxylic acid cycle; succinate from succinyl-CoA (ligase route): step 1/1.</text>
</comment>
<dbReference type="InterPro" id="IPR013650">
    <property type="entry name" value="ATP-grasp_succ-CoA_synth-type"/>
</dbReference>
<comment type="similarity">
    <text evidence="1 8">Belongs to the succinate/malate CoA ligase beta subunit family.</text>
</comment>
<dbReference type="GO" id="GO:0005524">
    <property type="term" value="F:ATP binding"/>
    <property type="evidence" value="ECO:0007669"/>
    <property type="project" value="UniProtKB-UniRule"/>
</dbReference>
<accession>A0A7K3M570</accession>
<dbReference type="Pfam" id="PF08442">
    <property type="entry name" value="ATP-grasp_2"/>
    <property type="match status" value="1"/>
</dbReference>
<dbReference type="PANTHER" id="PTHR11815:SF10">
    <property type="entry name" value="SUCCINATE--COA LIGASE [GDP-FORMING] SUBUNIT BETA, MITOCHONDRIAL"/>
    <property type="match status" value="1"/>
</dbReference>
<keyword evidence="5 8" id="KW-0547">Nucleotide-binding</keyword>
<dbReference type="SUPFAM" id="SSF52210">
    <property type="entry name" value="Succinyl-CoA synthetase domains"/>
    <property type="match status" value="1"/>
</dbReference>
<dbReference type="GO" id="GO:0004775">
    <property type="term" value="F:succinate-CoA ligase (ADP-forming) activity"/>
    <property type="evidence" value="ECO:0007669"/>
    <property type="project" value="UniProtKB-UniRule"/>
</dbReference>
<dbReference type="InterPro" id="IPR016102">
    <property type="entry name" value="Succinyl-CoA_synth-like"/>
</dbReference>
<name>A0A7K3M570_9ACTN</name>
<dbReference type="InterPro" id="IPR005809">
    <property type="entry name" value="Succ_CoA_ligase-like_bsu"/>
</dbReference>
<dbReference type="GO" id="GO:0042709">
    <property type="term" value="C:succinate-CoA ligase complex"/>
    <property type="evidence" value="ECO:0007669"/>
    <property type="project" value="TreeGrafter"/>
</dbReference>
<evidence type="ECO:0000259" key="9">
    <source>
        <dbReference type="PROSITE" id="PS50975"/>
    </source>
</evidence>
<feature type="domain" description="ATP-grasp" evidence="9">
    <location>
        <begin position="9"/>
        <end position="241"/>
    </location>
</feature>
<dbReference type="PROSITE" id="PS01217">
    <property type="entry name" value="SUCCINYL_COA_LIG_3"/>
    <property type="match status" value="1"/>
</dbReference>
<dbReference type="EMBL" id="WLZY01000005">
    <property type="protein sequence ID" value="NDL58461.1"/>
    <property type="molecule type" value="Genomic_DNA"/>
</dbReference>
<evidence type="ECO:0000313" key="10">
    <source>
        <dbReference type="EMBL" id="NDL58461.1"/>
    </source>
</evidence>
<evidence type="ECO:0000256" key="2">
    <source>
        <dbReference type="ARBA" id="ARBA00022532"/>
    </source>
</evidence>
<keyword evidence="2 8" id="KW-0816">Tricarboxylic acid cycle</keyword>
<feature type="binding site" evidence="8">
    <location>
        <position position="191"/>
    </location>
    <ligand>
        <name>Mg(2+)</name>
        <dbReference type="ChEBI" id="CHEBI:18420"/>
    </ligand>
</feature>
<sequence length="391" mass="41224">MDLMEYQAKDLFAKHGVPVLPGSVAETSEQAHRIAEEIGGQVVVKAQVKTGGRGKAGGVKLAENPAEAQEKAQAILGMDIKGHTVHRVLVTQASDIAQEYYVSFLLDRANRTFLAMASVEGGVEIEQLAVERPEALAKIPVDPIAGVDAVKAAEIADAAGFGPDVRDQVVDVLQQLWTVFTAEDATLVEVNPLVKTPDGKVVALDGKVTLDENAEYRQPEHAAFEDKSAADPLEARAKEKNLNYVKLEGEVGVIGNGAGLVMSTLDVVAYAGEEFGGAKPANFLDIGGGASAEVMANGLEIILSDPDVKSVFVNVFGGITACDAVANGIVHAFELLDSRGDEITKPLVVRLDGNNADKGRQILDEANLPLLERVDTMDGAARRAAELAAAK</sequence>
<evidence type="ECO:0000256" key="4">
    <source>
        <dbReference type="ARBA" id="ARBA00022723"/>
    </source>
</evidence>
<dbReference type="RefSeq" id="WP_162451166.1">
    <property type="nucleotide sequence ID" value="NZ_WLZY01000005.1"/>
</dbReference>
<evidence type="ECO:0000256" key="5">
    <source>
        <dbReference type="ARBA" id="ARBA00022741"/>
    </source>
</evidence>
<keyword evidence="11" id="KW-1185">Reference proteome</keyword>
<comment type="cofactor">
    <cofactor evidence="8">
        <name>Mg(2+)</name>
        <dbReference type="ChEBI" id="CHEBI:18420"/>
    </cofactor>
    <text evidence="8">Binds 1 Mg(2+) ion per subunit.</text>
</comment>
<evidence type="ECO:0000256" key="8">
    <source>
        <dbReference type="HAMAP-Rule" id="MF_00558"/>
    </source>
</evidence>
<dbReference type="PANTHER" id="PTHR11815">
    <property type="entry name" value="SUCCINYL-COA SYNTHETASE BETA CHAIN"/>
    <property type="match status" value="1"/>
</dbReference>
<feature type="binding site" evidence="8">
    <location>
        <begin position="318"/>
        <end position="320"/>
    </location>
    <ligand>
        <name>substrate</name>
        <note>ligand shared with subunit alpha</note>
    </ligand>
</feature>
<evidence type="ECO:0000256" key="6">
    <source>
        <dbReference type="ARBA" id="ARBA00022840"/>
    </source>
</evidence>
<dbReference type="InterPro" id="IPR005811">
    <property type="entry name" value="SUCC_ACL_C"/>
</dbReference>
<comment type="function">
    <text evidence="8">Succinyl-CoA synthetase functions in the citric acid cycle (TCA), coupling the hydrolysis of succinyl-CoA to the synthesis of either ATP or GTP and thus represents the only step of substrate-level phosphorylation in the TCA. The beta subunit provides nucleotide specificity of the enzyme and binds the substrate succinate, while the binding sites for coenzyme A and phosphate are found in the alpha subunit.</text>
</comment>
<dbReference type="GO" id="GO:0000287">
    <property type="term" value="F:magnesium ion binding"/>
    <property type="evidence" value="ECO:0007669"/>
    <property type="project" value="UniProtKB-UniRule"/>
</dbReference>
<feature type="binding site" evidence="8">
    <location>
        <position position="256"/>
    </location>
    <ligand>
        <name>substrate</name>
        <note>ligand shared with subunit alpha</note>
    </ligand>
</feature>
<dbReference type="SUPFAM" id="SSF56059">
    <property type="entry name" value="Glutathione synthetase ATP-binding domain-like"/>
    <property type="match status" value="1"/>
</dbReference>
<dbReference type="InterPro" id="IPR011761">
    <property type="entry name" value="ATP-grasp"/>
</dbReference>
<dbReference type="FunFam" id="3.40.50.261:FF:000007">
    <property type="entry name" value="Succinate--CoA ligase [ADP-forming] subunit beta"/>
    <property type="match status" value="1"/>
</dbReference>
<organism evidence="10 11">
    <name type="scientific">Phytoactinopolyspora mesophila</name>
    <dbReference type="NCBI Taxonomy" id="2650750"/>
    <lineage>
        <taxon>Bacteria</taxon>
        <taxon>Bacillati</taxon>
        <taxon>Actinomycetota</taxon>
        <taxon>Actinomycetes</taxon>
        <taxon>Jiangellales</taxon>
        <taxon>Jiangellaceae</taxon>
        <taxon>Phytoactinopolyspora</taxon>
    </lineage>
</organism>
<evidence type="ECO:0000256" key="1">
    <source>
        <dbReference type="ARBA" id="ARBA00009182"/>
    </source>
</evidence>
<dbReference type="GO" id="GO:0006099">
    <property type="term" value="P:tricarboxylic acid cycle"/>
    <property type="evidence" value="ECO:0007669"/>
    <property type="project" value="UniProtKB-UniRule"/>
</dbReference>
<reference evidence="10 11" key="1">
    <citation type="submission" date="2019-11" db="EMBL/GenBank/DDBJ databases">
        <authorList>
            <person name="Li X.-J."/>
            <person name="Feng X.-M."/>
        </authorList>
    </citation>
    <scope>NUCLEOTIDE SEQUENCE [LARGE SCALE GENOMIC DNA]</scope>
    <source>
        <strain evidence="10 11">XMNu-373</strain>
    </source>
</reference>
<dbReference type="FunFam" id="3.30.1490.20:FF:000014">
    <property type="entry name" value="Succinate--CoA ligase [ADP-forming] subunit beta"/>
    <property type="match status" value="1"/>
</dbReference>
<dbReference type="UniPathway" id="UPA00223">
    <property type="reaction ID" value="UER00999"/>
</dbReference>
<proteinExistence type="inferred from homology"/>
<dbReference type="EC" id="6.2.1.5" evidence="8"/>
<dbReference type="Gene3D" id="3.40.50.261">
    <property type="entry name" value="Succinyl-CoA synthetase domains"/>
    <property type="match status" value="1"/>
</dbReference>
<comment type="catalytic activity">
    <reaction evidence="8">
        <text>GTP + succinate + CoA = succinyl-CoA + GDP + phosphate</text>
        <dbReference type="Rhea" id="RHEA:22120"/>
        <dbReference type="ChEBI" id="CHEBI:30031"/>
        <dbReference type="ChEBI" id="CHEBI:37565"/>
        <dbReference type="ChEBI" id="CHEBI:43474"/>
        <dbReference type="ChEBI" id="CHEBI:57287"/>
        <dbReference type="ChEBI" id="CHEBI:57292"/>
        <dbReference type="ChEBI" id="CHEBI:58189"/>
    </reaction>
</comment>
<dbReference type="GO" id="GO:0006104">
    <property type="term" value="P:succinyl-CoA metabolic process"/>
    <property type="evidence" value="ECO:0007669"/>
    <property type="project" value="TreeGrafter"/>
</dbReference>
<dbReference type="InterPro" id="IPR013815">
    <property type="entry name" value="ATP_grasp_subdomain_1"/>
</dbReference>
<feature type="binding site" evidence="8">
    <location>
        <begin position="52"/>
        <end position="54"/>
    </location>
    <ligand>
        <name>ATP</name>
        <dbReference type="ChEBI" id="CHEBI:30616"/>
    </ligand>
</feature>
<feature type="binding site" evidence="8">
    <location>
        <position position="99"/>
    </location>
    <ligand>
        <name>ATP</name>
        <dbReference type="ChEBI" id="CHEBI:30616"/>
    </ligand>
</feature>
<evidence type="ECO:0000313" key="11">
    <source>
        <dbReference type="Proteomes" id="UP000460435"/>
    </source>
</evidence>
<feature type="binding site" evidence="8">
    <location>
        <position position="45"/>
    </location>
    <ligand>
        <name>ATP</name>
        <dbReference type="ChEBI" id="CHEBI:30616"/>
    </ligand>
</feature>
<dbReference type="PROSITE" id="PS50975">
    <property type="entry name" value="ATP_GRASP"/>
    <property type="match status" value="1"/>
</dbReference>
<gene>
    <name evidence="8 10" type="primary">sucC</name>
    <name evidence="10" type="ORF">F7O44_15435</name>
</gene>
<keyword evidence="3 8" id="KW-0436">Ligase</keyword>
<comment type="catalytic activity">
    <reaction evidence="8">
        <text>succinate + ATP + CoA = succinyl-CoA + ADP + phosphate</text>
        <dbReference type="Rhea" id="RHEA:17661"/>
        <dbReference type="ChEBI" id="CHEBI:30031"/>
        <dbReference type="ChEBI" id="CHEBI:30616"/>
        <dbReference type="ChEBI" id="CHEBI:43474"/>
        <dbReference type="ChEBI" id="CHEBI:57287"/>
        <dbReference type="ChEBI" id="CHEBI:57292"/>
        <dbReference type="ChEBI" id="CHEBI:456216"/>
        <dbReference type="EC" id="6.2.1.5"/>
    </reaction>
</comment>
<evidence type="ECO:0000256" key="7">
    <source>
        <dbReference type="ARBA" id="ARBA00022842"/>
    </source>
</evidence>
<evidence type="ECO:0000256" key="3">
    <source>
        <dbReference type="ARBA" id="ARBA00022598"/>
    </source>
</evidence>